<dbReference type="AlphaFoldDB" id="A0A9X2KWK9"/>
<dbReference type="InterPro" id="IPR006620">
    <property type="entry name" value="Pro_4_hyd_alph"/>
</dbReference>
<keyword evidence="3" id="KW-0560">Oxidoreductase</keyword>
<evidence type="ECO:0000256" key="2">
    <source>
        <dbReference type="ARBA" id="ARBA00022964"/>
    </source>
</evidence>
<dbReference type="InterPro" id="IPR051842">
    <property type="entry name" value="uS12_prolyl_hydroxylase"/>
</dbReference>
<dbReference type="GO" id="GO:0006449">
    <property type="term" value="P:regulation of translational termination"/>
    <property type="evidence" value="ECO:0007669"/>
    <property type="project" value="TreeGrafter"/>
</dbReference>
<evidence type="ECO:0000256" key="3">
    <source>
        <dbReference type="ARBA" id="ARBA00023002"/>
    </source>
</evidence>
<accession>A0A9X2KWK9</accession>
<protein>
    <submittedName>
        <fullName evidence="5">2OG-Fe(II) oxygenase</fullName>
    </submittedName>
</protein>
<dbReference type="GO" id="GO:0031543">
    <property type="term" value="F:peptidyl-proline dioxygenase activity"/>
    <property type="evidence" value="ECO:0007669"/>
    <property type="project" value="TreeGrafter"/>
</dbReference>
<dbReference type="EMBL" id="JAMFTH010000001">
    <property type="protein sequence ID" value="MCP8899055.1"/>
    <property type="molecule type" value="Genomic_DNA"/>
</dbReference>
<sequence>MTNDLKECLSKSTLEITPTLSRSFTSAQPFSHLVIDNFFTPDYCQALLDEFPSFDNEKARNENGTIGRKAVYTELRDIGPQYQKLDEIIRSKAFLNWVSQATGIPDLIYDPDYFGGGTHENCHGQDLDPHVDFNRHPVTNHHRRLNLIVYLNHEWEDDWGGLIEFHRDPRKPPAENEITRVTPLFNRCVIFATHDHSWHGFERINLPEGDRDPHSRKSIALYFYSKTRPAQEYKGRHSTIYVERPLPEHIKPGQVLSDDDYQRIQVLLARRDQHLQRLYRDNHRLQDMLDNLTNHRAFWLARKGLNAASKIKRTLLGNKS</sequence>
<dbReference type="RefSeq" id="WP_253967316.1">
    <property type="nucleotide sequence ID" value="NZ_JAMFTH010000001.1"/>
</dbReference>
<keyword evidence="2" id="KW-0223">Dioxygenase</keyword>
<dbReference type="SUPFAM" id="SSF51197">
    <property type="entry name" value="Clavaminate synthase-like"/>
    <property type="match status" value="1"/>
</dbReference>
<evidence type="ECO:0000256" key="1">
    <source>
        <dbReference type="ARBA" id="ARBA00001961"/>
    </source>
</evidence>
<evidence type="ECO:0000313" key="6">
    <source>
        <dbReference type="Proteomes" id="UP001139319"/>
    </source>
</evidence>
<reference evidence="5" key="1">
    <citation type="submission" date="2022-05" db="EMBL/GenBank/DDBJ databases">
        <authorList>
            <person name="Sun H.-N."/>
        </authorList>
    </citation>
    <scope>NUCLEOTIDE SEQUENCE</scope>
    <source>
        <strain evidence="5">HB14</strain>
    </source>
</reference>
<organism evidence="5 6">
    <name type="scientific">Gilvimarinus xylanilyticus</name>
    <dbReference type="NCBI Taxonomy" id="2944139"/>
    <lineage>
        <taxon>Bacteria</taxon>
        <taxon>Pseudomonadati</taxon>
        <taxon>Pseudomonadota</taxon>
        <taxon>Gammaproteobacteria</taxon>
        <taxon>Cellvibrionales</taxon>
        <taxon>Cellvibrionaceae</taxon>
        <taxon>Gilvimarinus</taxon>
    </lineage>
</organism>
<comment type="cofactor">
    <cofactor evidence="1">
        <name>L-ascorbate</name>
        <dbReference type="ChEBI" id="CHEBI:38290"/>
    </cofactor>
</comment>
<dbReference type="GO" id="GO:0005506">
    <property type="term" value="F:iron ion binding"/>
    <property type="evidence" value="ECO:0007669"/>
    <property type="project" value="InterPro"/>
</dbReference>
<dbReference type="PANTHER" id="PTHR12117">
    <property type="entry name" value="HISTONE ACETYLTRANSFERASE COMPLEX"/>
    <property type="match status" value="1"/>
</dbReference>
<gene>
    <name evidence="5" type="ORF">M6D89_07060</name>
</gene>
<reference evidence="5" key="2">
    <citation type="submission" date="2023-01" db="EMBL/GenBank/DDBJ databases">
        <title>Gilvimarinus xylanilyticus HB14 isolated from Caulerpa lentillifera aquaculture base in Hainan, China.</title>
        <authorList>
            <person name="Zhang Y.-J."/>
        </authorList>
    </citation>
    <scope>NUCLEOTIDE SEQUENCE</scope>
    <source>
        <strain evidence="5">HB14</strain>
    </source>
</reference>
<evidence type="ECO:0000259" key="4">
    <source>
        <dbReference type="SMART" id="SM00702"/>
    </source>
</evidence>
<keyword evidence="6" id="KW-1185">Reference proteome</keyword>
<dbReference type="SMART" id="SM00702">
    <property type="entry name" value="P4Hc"/>
    <property type="match status" value="1"/>
</dbReference>
<dbReference type="Pfam" id="PF13640">
    <property type="entry name" value="2OG-FeII_Oxy_3"/>
    <property type="match status" value="1"/>
</dbReference>
<dbReference type="Proteomes" id="UP001139319">
    <property type="component" value="Unassembled WGS sequence"/>
</dbReference>
<dbReference type="GO" id="GO:0031418">
    <property type="term" value="F:L-ascorbic acid binding"/>
    <property type="evidence" value="ECO:0007669"/>
    <property type="project" value="InterPro"/>
</dbReference>
<feature type="domain" description="Prolyl 4-hydroxylase alpha subunit" evidence="4">
    <location>
        <begin position="30"/>
        <end position="224"/>
    </location>
</feature>
<dbReference type="Gene3D" id="2.60.120.620">
    <property type="entry name" value="q2cbj1_9rhob like domain"/>
    <property type="match status" value="1"/>
</dbReference>
<dbReference type="InterPro" id="IPR044862">
    <property type="entry name" value="Pro_4_hyd_alph_FE2OG_OXY"/>
</dbReference>
<dbReference type="GO" id="GO:0005737">
    <property type="term" value="C:cytoplasm"/>
    <property type="evidence" value="ECO:0007669"/>
    <property type="project" value="TreeGrafter"/>
</dbReference>
<comment type="caution">
    <text evidence="5">The sequence shown here is derived from an EMBL/GenBank/DDBJ whole genome shotgun (WGS) entry which is preliminary data.</text>
</comment>
<proteinExistence type="predicted"/>
<evidence type="ECO:0000313" key="5">
    <source>
        <dbReference type="EMBL" id="MCP8899055.1"/>
    </source>
</evidence>
<name>A0A9X2KWK9_9GAMM</name>
<dbReference type="PANTHER" id="PTHR12117:SF0">
    <property type="entry name" value="PROLYL 3-HYDROXYLASE OGFOD1"/>
    <property type="match status" value="1"/>
</dbReference>